<evidence type="ECO:0008006" key="3">
    <source>
        <dbReference type="Google" id="ProtNLM"/>
    </source>
</evidence>
<name>A0A382THV5_9ZZZZ</name>
<dbReference type="InterPro" id="IPR002397">
    <property type="entry name" value="Cyt_P450_B"/>
</dbReference>
<dbReference type="GO" id="GO:0006707">
    <property type="term" value="P:cholesterol catabolic process"/>
    <property type="evidence" value="ECO:0007669"/>
    <property type="project" value="TreeGrafter"/>
</dbReference>
<organism evidence="2">
    <name type="scientific">marine metagenome</name>
    <dbReference type="NCBI Taxonomy" id="408172"/>
    <lineage>
        <taxon>unclassified sequences</taxon>
        <taxon>metagenomes</taxon>
        <taxon>ecological metagenomes</taxon>
    </lineage>
</organism>
<dbReference type="GO" id="GO:0020037">
    <property type="term" value="F:heme binding"/>
    <property type="evidence" value="ECO:0007669"/>
    <property type="project" value="InterPro"/>
</dbReference>
<gene>
    <name evidence="2" type="ORF">METZ01_LOCUS374548</name>
</gene>
<dbReference type="PRINTS" id="PR00359">
    <property type="entry name" value="BP450"/>
</dbReference>
<feature type="non-terminal residue" evidence="2">
    <location>
        <position position="1"/>
    </location>
</feature>
<comment type="similarity">
    <text evidence="1">Belongs to the cytochrome P450 family.</text>
</comment>
<dbReference type="GO" id="GO:0005506">
    <property type="term" value="F:iron ion binding"/>
    <property type="evidence" value="ECO:0007669"/>
    <property type="project" value="InterPro"/>
</dbReference>
<dbReference type="Gene3D" id="1.10.630.10">
    <property type="entry name" value="Cytochrome P450"/>
    <property type="match status" value="1"/>
</dbReference>
<dbReference type="Pfam" id="PF00067">
    <property type="entry name" value="p450"/>
    <property type="match status" value="1"/>
</dbReference>
<dbReference type="InterPro" id="IPR036396">
    <property type="entry name" value="Cyt_P450_sf"/>
</dbReference>
<dbReference type="AlphaFoldDB" id="A0A382THV5"/>
<dbReference type="GO" id="GO:0036199">
    <property type="term" value="F:cholest-4-en-3-one 26-monooxygenase activity"/>
    <property type="evidence" value="ECO:0007669"/>
    <property type="project" value="TreeGrafter"/>
</dbReference>
<evidence type="ECO:0000256" key="1">
    <source>
        <dbReference type="ARBA" id="ARBA00010617"/>
    </source>
</evidence>
<dbReference type="PANTHER" id="PTHR46696:SF4">
    <property type="entry name" value="BIOTIN BIOSYNTHESIS CYTOCHROME P450"/>
    <property type="match status" value="1"/>
</dbReference>
<dbReference type="InterPro" id="IPR001128">
    <property type="entry name" value="Cyt_P450"/>
</dbReference>
<dbReference type="EMBL" id="UINC01136747">
    <property type="protein sequence ID" value="SVD21694.1"/>
    <property type="molecule type" value="Genomic_DNA"/>
</dbReference>
<sequence>SMIANSDPDFTDYVIDKVDTDEYRFLPFRSPAGKEIYDYGEKQKRLREDHDMGDVMSMLLQPNKQGDKLSDLEFKNFFALMVAAGNDTTRYSMASSMHAIANNPYIFDCLKSAPDDAPVWASATEEFIRWASPTMHFRRTATEDYELHGKQIREGDKVAIWFTSGNYDERKFLNPFSLILERENNQHIAFGQGGPHACLGMWLARLEVRVAMQELLKRISKIEQIGPEKYLRSNFIRGIKNLPVKLTSA</sequence>
<accession>A0A382THV5</accession>
<proteinExistence type="inferred from homology"/>
<protein>
    <recommendedName>
        <fullName evidence="3">Cytochrome P450</fullName>
    </recommendedName>
</protein>
<evidence type="ECO:0000313" key="2">
    <source>
        <dbReference type="EMBL" id="SVD21694.1"/>
    </source>
</evidence>
<dbReference type="GO" id="GO:0008395">
    <property type="term" value="F:steroid hydroxylase activity"/>
    <property type="evidence" value="ECO:0007669"/>
    <property type="project" value="TreeGrafter"/>
</dbReference>
<dbReference type="SUPFAM" id="SSF48264">
    <property type="entry name" value="Cytochrome P450"/>
    <property type="match status" value="1"/>
</dbReference>
<dbReference type="PANTHER" id="PTHR46696">
    <property type="entry name" value="P450, PUTATIVE (EUROFUNG)-RELATED"/>
    <property type="match status" value="1"/>
</dbReference>
<reference evidence="2" key="1">
    <citation type="submission" date="2018-05" db="EMBL/GenBank/DDBJ databases">
        <authorList>
            <person name="Lanie J.A."/>
            <person name="Ng W.-L."/>
            <person name="Kazmierczak K.M."/>
            <person name="Andrzejewski T.M."/>
            <person name="Davidsen T.M."/>
            <person name="Wayne K.J."/>
            <person name="Tettelin H."/>
            <person name="Glass J.I."/>
            <person name="Rusch D."/>
            <person name="Podicherti R."/>
            <person name="Tsui H.-C.T."/>
            <person name="Winkler M.E."/>
        </authorList>
    </citation>
    <scope>NUCLEOTIDE SEQUENCE</scope>
</reference>